<keyword evidence="2" id="KW-1185">Reference proteome</keyword>
<organism evidence="1 2">
    <name type="scientific">Mucilaginibacter gilvus</name>
    <dbReference type="NCBI Taxonomy" id="2305909"/>
    <lineage>
        <taxon>Bacteria</taxon>
        <taxon>Pseudomonadati</taxon>
        <taxon>Bacteroidota</taxon>
        <taxon>Sphingobacteriia</taxon>
        <taxon>Sphingobacteriales</taxon>
        <taxon>Sphingobacteriaceae</taxon>
        <taxon>Mucilaginibacter</taxon>
    </lineage>
</organism>
<accession>A0A3S3UQX4</accession>
<reference evidence="1 2" key="1">
    <citation type="submission" date="2019-01" db="EMBL/GenBank/DDBJ databases">
        <title>Mucilaginibacter antarcticum sp. nov., isolated from antarctic soil.</title>
        <authorList>
            <person name="Yan Y.-Q."/>
            <person name="Du Z.-J."/>
        </authorList>
    </citation>
    <scope>NUCLEOTIDE SEQUENCE [LARGE SCALE GENOMIC DNA]</scope>
    <source>
        <strain evidence="1 2">F01003</strain>
    </source>
</reference>
<dbReference type="Proteomes" id="UP000286701">
    <property type="component" value="Unassembled WGS sequence"/>
</dbReference>
<dbReference type="OrthoDB" id="1358056at2"/>
<gene>
    <name evidence="1" type="ORF">EPL05_19330</name>
</gene>
<proteinExistence type="predicted"/>
<dbReference type="RefSeq" id="WP_128535643.1">
    <property type="nucleotide sequence ID" value="NZ_SBIW01000009.1"/>
</dbReference>
<protein>
    <recommendedName>
        <fullName evidence="3">DUF4279 domain-containing protein</fullName>
    </recommendedName>
</protein>
<evidence type="ECO:0008006" key="3">
    <source>
        <dbReference type="Google" id="ProtNLM"/>
    </source>
</evidence>
<dbReference type="EMBL" id="SBIW01000009">
    <property type="protein sequence ID" value="RWY48597.1"/>
    <property type="molecule type" value="Genomic_DNA"/>
</dbReference>
<comment type="caution">
    <text evidence="1">The sequence shown here is derived from an EMBL/GenBank/DDBJ whole genome shotgun (WGS) entry which is preliminary data.</text>
</comment>
<dbReference type="AlphaFoldDB" id="A0A3S3UQX4"/>
<name>A0A3S3UQX4_9SPHI</name>
<evidence type="ECO:0000313" key="1">
    <source>
        <dbReference type="EMBL" id="RWY48597.1"/>
    </source>
</evidence>
<evidence type="ECO:0000313" key="2">
    <source>
        <dbReference type="Proteomes" id="UP000286701"/>
    </source>
</evidence>
<sequence length="139" mass="15618">MSCILRLNGKIFDVDAFVENSGLLPYSIFYKGEDVYKSKPDGRKFESSGCMLQVSKADFDAFNQQVTDAIEYLNTNKEALRHIQTDNGPDYVYLDFGVTFNPTNGLEQNQHIPMELIKAAAERGISINLCMYTPGSDED</sequence>